<keyword evidence="11" id="KW-0995">Kinetochore</keyword>
<evidence type="ECO:0000256" key="2">
    <source>
        <dbReference type="ARBA" id="ARBA00004186"/>
    </source>
</evidence>
<dbReference type="GO" id="GO:0072686">
    <property type="term" value="C:mitotic spindle"/>
    <property type="evidence" value="ECO:0007669"/>
    <property type="project" value="InterPro"/>
</dbReference>
<sequence>MDAEAGVHSRGQGQDAPPPAAGGSGRPETEEPEAASAELEELRRVRRALSKTTQGIENVQRQMKYFNNSVSQTTQLLDIWVRVLSQAAHNQAFLLNEDWQGGSMDTAKLNDLIERDLRRRQEAERQAREAALRREQELAEARERERHRAELAAAAAAAEAARPGLRQRPGA</sequence>
<feature type="region of interest" description="Disordered" evidence="19">
    <location>
        <begin position="1"/>
        <end position="38"/>
    </location>
</feature>
<keyword evidence="8" id="KW-0493">Microtubule</keyword>
<dbReference type="GO" id="GO:0007059">
    <property type="term" value="P:chromosome segregation"/>
    <property type="evidence" value="ECO:0007669"/>
    <property type="project" value="UniProtKB-KW"/>
</dbReference>
<dbReference type="Proteomes" id="UP001140217">
    <property type="component" value="Unassembled WGS sequence"/>
</dbReference>
<evidence type="ECO:0000256" key="9">
    <source>
        <dbReference type="ARBA" id="ARBA00022776"/>
    </source>
</evidence>
<dbReference type="PANTHER" id="PTHR28216:SF1">
    <property type="entry name" value="DASH COMPLEX SUBUNIT DUO1"/>
    <property type="match status" value="1"/>
</dbReference>
<keyword evidence="9" id="KW-0498">Mitosis</keyword>
<dbReference type="AlphaFoldDB" id="A0A9W8HEJ7"/>
<evidence type="ECO:0000256" key="10">
    <source>
        <dbReference type="ARBA" id="ARBA00022829"/>
    </source>
</evidence>
<evidence type="ECO:0000256" key="14">
    <source>
        <dbReference type="ARBA" id="ARBA00023242"/>
    </source>
</evidence>
<evidence type="ECO:0000256" key="5">
    <source>
        <dbReference type="ARBA" id="ARBA00022454"/>
    </source>
</evidence>
<dbReference type="EMBL" id="JANBUL010000121">
    <property type="protein sequence ID" value="KAJ2780892.1"/>
    <property type="molecule type" value="Genomic_DNA"/>
</dbReference>
<accession>A0A9W8HEJ7</accession>
<evidence type="ECO:0000256" key="7">
    <source>
        <dbReference type="ARBA" id="ARBA00022618"/>
    </source>
</evidence>
<evidence type="ECO:0000313" key="20">
    <source>
        <dbReference type="EMBL" id="KAJ2780892.1"/>
    </source>
</evidence>
<dbReference type="GO" id="GO:0051301">
    <property type="term" value="P:cell division"/>
    <property type="evidence" value="ECO:0007669"/>
    <property type="project" value="UniProtKB-KW"/>
</dbReference>
<comment type="caution">
    <text evidence="20">The sequence shown here is derived from an EMBL/GenBank/DDBJ whole genome shotgun (WGS) entry which is preliminary data.</text>
</comment>
<comment type="similarity">
    <text evidence="4">Belongs to the DASH complex DUO1 family.</text>
</comment>
<protein>
    <recommendedName>
        <fullName evidence="17">DASH complex subunit DUO1</fullName>
    </recommendedName>
    <alternativeName>
        <fullName evidence="18">Outer kinetochore protein DUO1</fullName>
    </alternativeName>
</protein>
<evidence type="ECO:0000256" key="13">
    <source>
        <dbReference type="ARBA" id="ARBA00023212"/>
    </source>
</evidence>
<evidence type="ECO:0000256" key="6">
    <source>
        <dbReference type="ARBA" id="ARBA00022490"/>
    </source>
</evidence>
<feature type="compositionally biased region" description="Basic and acidic residues" evidence="19">
    <location>
        <begin position="126"/>
        <end position="150"/>
    </location>
</feature>
<keyword evidence="16" id="KW-0137">Centromere</keyword>
<dbReference type="GO" id="GO:0042729">
    <property type="term" value="C:DASH complex"/>
    <property type="evidence" value="ECO:0007669"/>
    <property type="project" value="InterPro"/>
</dbReference>
<evidence type="ECO:0000256" key="11">
    <source>
        <dbReference type="ARBA" id="ARBA00022838"/>
    </source>
</evidence>
<evidence type="ECO:0000256" key="12">
    <source>
        <dbReference type="ARBA" id="ARBA00023054"/>
    </source>
</evidence>
<reference evidence="20" key="1">
    <citation type="submission" date="2022-07" db="EMBL/GenBank/DDBJ databases">
        <title>Phylogenomic reconstructions and comparative analyses of Kickxellomycotina fungi.</title>
        <authorList>
            <person name="Reynolds N.K."/>
            <person name="Stajich J.E."/>
            <person name="Barry K."/>
            <person name="Grigoriev I.V."/>
            <person name="Crous P."/>
            <person name="Smith M.E."/>
        </authorList>
    </citation>
    <scope>NUCLEOTIDE SEQUENCE</scope>
    <source>
        <strain evidence="20">NBRC 105414</strain>
    </source>
</reference>
<keyword evidence="10" id="KW-0159">Chromosome partition</keyword>
<evidence type="ECO:0000256" key="15">
    <source>
        <dbReference type="ARBA" id="ARBA00023306"/>
    </source>
</evidence>
<name>A0A9W8HEJ7_9FUNG</name>
<dbReference type="GO" id="GO:0000278">
    <property type="term" value="P:mitotic cell cycle"/>
    <property type="evidence" value="ECO:0007669"/>
    <property type="project" value="InterPro"/>
</dbReference>
<evidence type="ECO:0000256" key="8">
    <source>
        <dbReference type="ARBA" id="ARBA00022701"/>
    </source>
</evidence>
<keyword evidence="13" id="KW-0206">Cytoskeleton</keyword>
<evidence type="ECO:0000256" key="4">
    <source>
        <dbReference type="ARBA" id="ARBA00005366"/>
    </source>
</evidence>
<dbReference type="InterPro" id="IPR013960">
    <property type="entry name" value="DASH_Duo1"/>
</dbReference>
<evidence type="ECO:0000256" key="18">
    <source>
        <dbReference type="ARBA" id="ARBA00044358"/>
    </source>
</evidence>
<dbReference type="GO" id="GO:0005874">
    <property type="term" value="C:microtubule"/>
    <property type="evidence" value="ECO:0007669"/>
    <property type="project" value="UniProtKB-KW"/>
</dbReference>
<comment type="subcellular location">
    <subcellularLocation>
        <location evidence="3">Chromosome</location>
        <location evidence="3">Centromere</location>
        <location evidence="3">Kinetochore</location>
    </subcellularLocation>
    <subcellularLocation>
        <location evidence="2">Cytoplasm</location>
        <location evidence="2">Cytoskeleton</location>
        <location evidence="2">Spindle</location>
    </subcellularLocation>
    <subcellularLocation>
        <location evidence="1">Nucleus</location>
    </subcellularLocation>
</comment>
<keyword evidence="5" id="KW-0158">Chromosome</keyword>
<evidence type="ECO:0000256" key="3">
    <source>
        <dbReference type="ARBA" id="ARBA00004629"/>
    </source>
</evidence>
<keyword evidence="6" id="KW-0963">Cytoplasm</keyword>
<keyword evidence="14" id="KW-0539">Nucleus</keyword>
<keyword evidence="15" id="KW-0131">Cell cycle</keyword>
<evidence type="ECO:0000313" key="21">
    <source>
        <dbReference type="Proteomes" id="UP001140217"/>
    </source>
</evidence>
<organism evidence="20 21">
    <name type="scientific">Coemansia javaensis</name>
    <dbReference type="NCBI Taxonomy" id="2761396"/>
    <lineage>
        <taxon>Eukaryota</taxon>
        <taxon>Fungi</taxon>
        <taxon>Fungi incertae sedis</taxon>
        <taxon>Zoopagomycota</taxon>
        <taxon>Kickxellomycotina</taxon>
        <taxon>Kickxellomycetes</taxon>
        <taxon>Kickxellales</taxon>
        <taxon>Kickxellaceae</taxon>
        <taxon>Coemansia</taxon>
    </lineage>
</organism>
<evidence type="ECO:0000256" key="17">
    <source>
        <dbReference type="ARBA" id="ARBA00044152"/>
    </source>
</evidence>
<feature type="region of interest" description="Disordered" evidence="19">
    <location>
        <begin position="126"/>
        <end position="171"/>
    </location>
</feature>
<proteinExistence type="inferred from homology"/>
<keyword evidence="12" id="KW-0175">Coiled coil</keyword>
<keyword evidence="7" id="KW-0132">Cell division</keyword>
<evidence type="ECO:0000256" key="16">
    <source>
        <dbReference type="ARBA" id="ARBA00023328"/>
    </source>
</evidence>
<dbReference type="PANTHER" id="PTHR28216">
    <property type="entry name" value="DASH COMPLEX SUBUNIT DUO1"/>
    <property type="match status" value="1"/>
</dbReference>
<keyword evidence="21" id="KW-1185">Reference proteome</keyword>
<gene>
    <name evidence="20" type="ORF">H4R18_003187</name>
</gene>
<feature type="compositionally biased region" description="Low complexity" evidence="19">
    <location>
        <begin position="151"/>
        <end position="162"/>
    </location>
</feature>
<evidence type="ECO:0000256" key="19">
    <source>
        <dbReference type="SAM" id="MobiDB-lite"/>
    </source>
</evidence>
<evidence type="ECO:0000256" key="1">
    <source>
        <dbReference type="ARBA" id="ARBA00004123"/>
    </source>
</evidence>
<dbReference type="OrthoDB" id="5599235at2759"/>
<dbReference type="Pfam" id="PF08651">
    <property type="entry name" value="DASH_Duo1"/>
    <property type="match status" value="1"/>
</dbReference>